<name>F5Z7H3_ALTNA</name>
<dbReference type="EMBL" id="CP002339">
    <property type="protein sequence ID" value="AEF03016.1"/>
    <property type="molecule type" value="Genomic_DNA"/>
</dbReference>
<dbReference type="InterPro" id="IPR050090">
    <property type="entry name" value="Tyrosine_recombinase_XerCD"/>
</dbReference>
<dbReference type="HOGENOM" id="CLU_606398_0_0_6"/>
<dbReference type="PANTHER" id="PTHR30349">
    <property type="entry name" value="PHAGE INTEGRASE-RELATED"/>
    <property type="match status" value="1"/>
</dbReference>
<dbReference type="PROSITE" id="PS51898">
    <property type="entry name" value="TYR_RECOMBINASE"/>
    <property type="match status" value="1"/>
</dbReference>
<protein>
    <recommendedName>
        <fullName evidence="5">Tyr recombinase domain-containing protein</fullName>
    </recommendedName>
</protein>
<dbReference type="KEGG" id="alt:ambt_07415"/>
<dbReference type="GO" id="GO:0003677">
    <property type="term" value="F:DNA binding"/>
    <property type="evidence" value="ECO:0007669"/>
    <property type="project" value="UniProtKB-KW"/>
</dbReference>
<dbReference type="Proteomes" id="UP000000683">
    <property type="component" value="Chromosome"/>
</dbReference>
<proteinExistence type="inferred from homology"/>
<dbReference type="GO" id="GO:0006310">
    <property type="term" value="P:DNA recombination"/>
    <property type="evidence" value="ECO:0007669"/>
    <property type="project" value="UniProtKB-KW"/>
</dbReference>
<accession>F5Z7H3</accession>
<evidence type="ECO:0000313" key="7">
    <source>
        <dbReference type="Proteomes" id="UP000000683"/>
    </source>
</evidence>
<keyword evidence="4" id="KW-0233">DNA recombination</keyword>
<feature type="domain" description="Tyr recombinase" evidence="5">
    <location>
        <begin position="146"/>
        <end position="367"/>
    </location>
</feature>
<dbReference type="InterPro" id="IPR013762">
    <property type="entry name" value="Integrase-like_cat_sf"/>
</dbReference>
<dbReference type="SUPFAM" id="SSF56349">
    <property type="entry name" value="DNA breaking-rejoining enzymes"/>
    <property type="match status" value="1"/>
</dbReference>
<dbReference type="Pfam" id="PF00589">
    <property type="entry name" value="Phage_integrase"/>
    <property type="match status" value="1"/>
</dbReference>
<dbReference type="InterPro" id="IPR011010">
    <property type="entry name" value="DNA_brk_join_enz"/>
</dbReference>
<dbReference type="eggNOG" id="COG0582">
    <property type="taxonomic scope" value="Bacteria"/>
</dbReference>
<evidence type="ECO:0000256" key="4">
    <source>
        <dbReference type="ARBA" id="ARBA00023172"/>
    </source>
</evidence>
<evidence type="ECO:0000256" key="3">
    <source>
        <dbReference type="ARBA" id="ARBA00023125"/>
    </source>
</evidence>
<dbReference type="Gene3D" id="1.10.443.10">
    <property type="entry name" value="Intergrase catalytic core"/>
    <property type="match status" value="1"/>
</dbReference>
<dbReference type="InterPro" id="IPR010998">
    <property type="entry name" value="Integrase_recombinase_N"/>
</dbReference>
<gene>
    <name evidence="6" type="ordered locus">ambt_07415</name>
</gene>
<organism evidence="6 7">
    <name type="scientific">Alteromonas naphthalenivorans</name>
    <dbReference type="NCBI Taxonomy" id="715451"/>
    <lineage>
        <taxon>Bacteria</taxon>
        <taxon>Pseudomonadati</taxon>
        <taxon>Pseudomonadota</taxon>
        <taxon>Gammaproteobacteria</taxon>
        <taxon>Alteromonadales</taxon>
        <taxon>Alteromonadaceae</taxon>
        <taxon>Alteromonas/Salinimonas group</taxon>
        <taxon>Alteromonas</taxon>
    </lineage>
</organism>
<evidence type="ECO:0000259" key="5">
    <source>
        <dbReference type="PROSITE" id="PS51898"/>
    </source>
</evidence>
<keyword evidence="7" id="KW-1185">Reference proteome</keyword>
<keyword evidence="3" id="KW-0238">DNA-binding</keyword>
<sequence>MKKGGGIDWHANAYLTKLGGGAQIFNIKPLAPTVTKKAYSLNIFCSFLEEKNISLSDINDSAIYQFIEVLKDRKIADETVLTHARVALSYVIFLSDENPNWKLATKEKDTVRAYSVHYSEKKFKAGNREITYVDHVSFAGLISITVDVEYIHDHEFILWLDAINESTYHPELNDFLIYRWQAFSTLLEITGARISEVHQITKSSVENASKALLNAKKCVLRNIPILKGKYKGKNREVEVTGDDLQIIIYYLKLVENTFPNQNHDAIFVDARSGKPLAKSYLKNYAKKVINASKYREELRHVTNHSFRHRFITMNVAKAIKKLAASGSFNNILSVAATACRKVTMHASNATMARYVHLASELNHESTQLDSVLLEMSSQIRIRITRMLNISRSLKAKQIDETEAIQSLLINIDEIAKFDL</sequence>
<dbReference type="InterPro" id="IPR002104">
    <property type="entry name" value="Integrase_catalytic"/>
</dbReference>
<dbReference type="Gene3D" id="1.10.150.130">
    <property type="match status" value="1"/>
</dbReference>
<reference evidence="6 7" key="1">
    <citation type="journal article" date="2011" name="J. Bacteriol.">
        <title>Complete genome sequence of the polycyclic aromatic hydrocarbon-degrading bacterium Alteromonas sp. strain SN2.</title>
        <authorList>
            <person name="Jin H.M."/>
            <person name="Jeong H."/>
            <person name="Moon E.J."/>
            <person name="Math R.K."/>
            <person name="Lee K."/>
            <person name="Kim H.J."/>
            <person name="Jeon C.O."/>
            <person name="Oh T.K."/>
            <person name="Kim J.F."/>
        </authorList>
    </citation>
    <scope>NUCLEOTIDE SEQUENCE [LARGE SCALE GENOMIC DNA]</scope>
    <source>
        <strain evidence="7">JCM 17741 / KACC 18427 / KCTC 11700BP / SN2</strain>
    </source>
</reference>
<comment type="similarity">
    <text evidence="1">Belongs to the 'phage' integrase family.</text>
</comment>
<dbReference type="CDD" id="cd00397">
    <property type="entry name" value="DNA_BRE_C"/>
    <property type="match status" value="1"/>
</dbReference>
<evidence type="ECO:0000256" key="1">
    <source>
        <dbReference type="ARBA" id="ARBA00008857"/>
    </source>
</evidence>
<dbReference type="AlphaFoldDB" id="F5Z7H3"/>
<keyword evidence="2" id="KW-0229">DNA integration</keyword>
<dbReference type="PANTHER" id="PTHR30349:SF41">
    <property type="entry name" value="INTEGRASE_RECOMBINASE PROTEIN MJ0367-RELATED"/>
    <property type="match status" value="1"/>
</dbReference>
<evidence type="ECO:0000313" key="6">
    <source>
        <dbReference type="EMBL" id="AEF03016.1"/>
    </source>
</evidence>
<dbReference type="GO" id="GO:0015074">
    <property type="term" value="P:DNA integration"/>
    <property type="evidence" value="ECO:0007669"/>
    <property type="project" value="UniProtKB-KW"/>
</dbReference>
<evidence type="ECO:0000256" key="2">
    <source>
        <dbReference type="ARBA" id="ARBA00022908"/>
    </source>
</evidence>